<reference evidence="2 3" key="1">
    <citation type="submission" date="2018-05" db="EMBL/GenBank/DDBJ databases">
        <title>Novel Campyloabacter and Helicobacter Species and Strains.</title>
        <authorList>
            <person name="Mannion A.J."/>
            <person name="Shen Z."/>
            <person name="Fox J.G."/>
        </authorList>
    </citation>
    <scope>NUCLEOTIDE SEQUENCE [LARGE SCALE GENOMIC DNA]</scope>
    <source>
        <strain evidence="3">MIT17-664</strain>
    </source>
</reference>
<sequence>MDNLKENVKAKKIKKKNKKSVKQKLDEKINMNDKIMEKYYEKIIKNATISLLNQGNKVDIEKLILTLETHQERGKNALVIGRNNFNKELLEWLHTNNKIINIEKIDENLALKMGFKYPKDTKRSIDSSAIKHILKRHGENSKLAKNSSMPIVNIEDISKYLDYIDNANEQIITTDRNNNKVLVSFKQINGHFIVVEQMRNKNNSLSLKTMFKEQGDYKNSKAYKESIKNKST</sequence>
<dbReference type="Proteomes" id="UP000308838">
    <property type="component" value="Unassembled WGS sequence"/>
</dbReference>
<protein>
    <recommendedName>
        <fullName evidence="1">Phage-Barnase-EndoU-ColicinE5/D-RelE like nuclease 3 domain-containing protein</fullName>
    </recommendedName>
</protein>
<dbReference type="AlphaFoldDB" id="A0A4U7BG25"/>
<dbReference type="EMBL" id="NXLZ01000016">
    <property type="protein sequence ID" value="TKX28855.1"/>
    <property type="molecule type" value="Genomic_DNA"/>
</dbReference>
<name>A0A4U7BG25_9BACT</name>
<feature type="domain" description="Phage-Barnase-EndoU-ColicinE5/D-RelE like nuclease 3" evidence="1">
    <location>
        <begin position="104"/>
        <end position="219"/>
    </location>
</feature>
<proteinExistence type="predicted"/>
<keyword evidence="3" id="KW-1185">Reference proteome</keyword>
<evidence type="ECO:0000259" key="1">
    <source>
        <dbReference type="Pfam" id="PF18812"/>
    </source>
</evidence>
<evidence type="ECO:0000313" key="3">
    <source>
        <dbReference type="Proteomes" id="UP000308838"/>
    </source>
</evidence>
<dbReference type="Pfam" id="PF18812">
    <property type="entry name" value="PBECR3"/>
    <property type="match status" value="1"/>
</dbReference>
<comment type="caution">
    <text evidence="2">The sequence shown here is derived from an EMBL/GenBank/DDBJ whole genome shotgun (WGS) entry which is preliminary data.</text>
</comment>
<gene>
    <name evidence="2" type="ORF">CQA69_07910</name>
</gene>
<dbReference type="InterPro" id="IPR041301">
    <property type="entry name" value="PBECR3"/>
</dbReference>
<accession>A0A4U7BG25</accession>
<evidence type="ECO:0000313" key="2">
    <source>
        <dbReference type="EMBL" id="TKX28855.1"/>
    </source>
</evidence>
<organism evidence="2 3">
    <name type="scientific">Campylobacter estrildidarum</name>
    <dbReference type="NCBI Taxonomy" id="2510189"/>
    <lineage>
        <taxon>Bacteria</taxon>
        <taxon>Pseudomonadati</taxon>
        <taxon>Campylobacterota</taxon>
        <taxon>Epsilonproteobacteria</taxon>
        <taxon>Campylobacterales</taxon>
        <taxon>Campylobacteraceae</taxon>
        <taxon>Campylobacter</taxon>
    </lineage>
</organism>